<name>A0A1L7AN93_9PROT</name>
<sequence>MSALTGEDVRSILGTVDNDLMARILATGATRDELAEAYAWLSNDEAPINSGQRLASGRVAELIDLLEETEEEPPPSMPG</sequence>
<reference evidence="1 2" key="1">
    <citation type="submission" date="2016-05" db="EMBL/GenBank/DDBJ databases">
        <title>Complete Genome and Methylome Analysis of Psychrotrophic Bacterial Isolates from Antarctic Lake Untersee.</title>
        <authorList>
            <person name="Fomenkov A."/>
            <person name="Akimov V.N."/>
            <person name="Vasilyeva L.V."/>
            <person name="Andersen D."/>
            <person name="Vincze T."/>
            <person name="Roberts R.J."/>
        </authorList>
    </citation>
    <scope>NUCLEOTIDE SEQUENCE [LARGE SCALE GENOMIC DNA]</scope>
    <source>
        <strain evidence="1 2">U14-5</strain>
        <plasmid evidence="2">Plasmid 1</plasmid>
    </source>
</reference>
<dbReference type="KEGG" id="rgi:RGI145_23160"/>
<organism evidence="1 2">
    <name type="scientific">Roseomonas gilardii</name>
    <dbReference type="NCBI Taxonomy" id="257708"/>
    <lineage>
        <taxon>Bacteria</taxon>
        <taxon>Pseudomonadati</taxon>
        <taxon>Pseudomonadota</taxon>
        <taxon>Alphaproteobacteria</taxon>
        <taxon>Acetobacterales</taxon>
        <taxon>Roseomonadaceae</taxon>
        <taxon>Roseomonas</taxon>
    </lineage>
</organism>
<geneLocation type="plasmid" evidence="1 2">
    <name>1</name>
</geneLocation>
<protein>
    <submittedName>
        <fullName evidence="1">Uncharacterized protein</fullName>
    </submittedName>
</protein>
<evidence type="ECO:0000313" key="1">
    <source>
        <dbReference type="EMBL" id="APT60243.1"/>
    </source>
</evidence>
<evidence type="ECO:0000313" key="2">
    <source>
        <dbReference type="Proteomes" id="UP000185494"/>
    </source>
</evidence>
<dbReference type="EMBL" id="CP015585">
    <property type="protein sequence ID" value="APT60243.1"/>
    <property type="molecule type" value="Genomic_DNA"/>
</dbReference>
<proteinExistence type="predicted"/>
<gene>
    <name evidence="1" type="ORF">RGI145_23160</name>
</gene>
<dbReference type="Proteomes" id="UP000185494">
    <property type="component" value="Chromosome 1"/>
</dbReference>
<keyword evidence="1" id="KW-0614">Plasmid</keyword>
<dbReference type="RefSeq" id="WP_075800943.1">
    <property type="nucleotide sequence ID" value="NZ_CP015585.1"/>
</dbReference>
<accession>A0A1L7AN93</accession>
<dbReference type="AlphaFoldDB" id="A0A1L7AN93"/>